<dbReference type="PANTHER" id="PTHR43654">
    <property type="entry name" value="GLUTAMATE 5-KINASE"/>
    <property type="match status" value="1"/>
</dbReference>
<dbReference type="EMBL" id="CP029287">
    <property type="protein sequence ID" value="AWR99602.1"/>
    <property type="molecule type" value="Genomic_DNA"/>
</dbReference>
<comment type="catalytic activity">
    <reaction evidence="9">
        <text>isopentenyl phosphate + ATP = isopentenyl diphosphate + ADP</text>
        <dbReference type="Rhea" id="RHEA:33963"/>
        <dbReference type="ChEBI" id="CHEBI:30616"/>
        <dbReference type="ChEBI" id="CHEBI:65078"/>
        <dbReference type="ChEBI" id="CHEBI:128769"/>
        <dbReference type="ChEBI" id="CHEBI:456216"/>
        <dbReference type="EC" id="2.7.4.26"/>
    </reaction>
</comment>
<dbReference type="NCBIfam" id="NF040647">
    <property type="entry name" value="IPPK_Arch"/>
    <property type="match status" value="1"/>
</dbReference>
<keyword evidence="12" id="KW-1185">Reference proteome</keyword>
<proteinExistence type="inferred from homology"/>
<evidence type="ECO:0000256" key="6">
    <source>
        <dbReference type="ARBA" id="ARBA00022777"/>
    </source>
</evidence>
<protein>
    <recommendedName>
        <fullName evidence="3">Isopentenyl phosphate kinase</fullName>
        <ecNumber evidence="2">2.7.4.26</ecNumber>
    </recommendedName>
</protein>
<accession>A0A2U9IUE4</accession>
<dbReference type="InterPro" id="IPR036393">
    <property type="entry name" value="AceGlu_kinase-like_sf"/>
</dbReference>
<dbReference type="SUPFAM" id="SSF53633">
    <property type="entry name" value="Carbamate kinase-like"/>
    <property type="match status" value="1"/>
</dbReference>
<dbReference type="STRING" id="1293036.GCA_001315825_00164"/>
<evidence type="ECO:0000256" key="9">
    <source>
        <dbReference type="ARBA" id="ARBA00049063"/>
    </source>
</evidence>
<evidence type="ECO:0000313" key="11">
    <source>
        <dbReference type="EMBL" id="AWR99602.1"/>
    </source>
</evidence>
<keyword evidence="4" id="KW-0808">Transferase</keyword>
<organism evidence="11 12">
    <name type="scientific">Metallosphaera hakonensis JCM 8857 = DSM 7519</name>
    <dbReference type="NCBI Taxonomy" id="1293036"/>
    <lineage>
        <taxon>Archaea</taxon>
        <taxon>Thermoproteota</taxon>
        <taxon>Thermoprotei</taxon>
        <taxon>Sulfolobales</taxon>
        <taxon>Sulfolobaceae</taxon>
        <taxon>Metallosphaera</taxon>
    </lineage>
</organism>
<evidence type="ECO:0000256" key="5">
    <source>
        <dbReference type="ARBA" id="ARBA00022741"/>
    </source>
</evidence>
<keyword evidence="6 11" id="KW-0418">Kinase</keyword>
<dbReference type="Gene3D" id="3.40.1160.10">
    <property type="entry name" value="Acetylglutamate kinase-like"/>
    <property type="match status" value="1"/>
</dbReference>
<dbReference type="AlphaFoldDB" id="A0A2U9IUE4"/>
<evidence type="ECO:0000256" key="3">
    <source>
        <dbReference type="ARBA" id="ARBA00017267"/>
    </source>
</evidence>
<keyword evidence="5" id="KW-0547">Nucleotide-binding</keyword>
<dbReference type="OrthoDB" id="15328at2157"/>
<sequence length="227" mass="24839">MVNPHRVIKLGGSVITCKAVPYCVDLVAVKHCAGELASFTNGLVVIHGGGSFGHFEARREHASRLTLTSASMEELNAHVLREMAIAGIRAFPLPGRFYTHERVESILGKGLVPVIYGDISEDGTIISGDDITLDIAKKYSLTAFFATDVDGVIIGDEVIPELSDIENFRRSRKFATNSFDLTGGMEEKIKKIFQNNVNAVIFNGKKKGNIFNVLKGERIGTFVKVRK</sequence>
<dbReference type="KEGG" id="mhk:DFR87_07785"/>
<dbReference type="GO" id="GO:0102043">
    <property type="term" value="F:isopentenyl phosphate kinase activity"/>
    <property type="evidence" value="ECO:0007669"/>
    <property type="project" value="UniProtKB-EC"/>
</dbReference>
<gene>
    <name evidence="11" type="ORF">DFR87_07785</name>
</gene>
<dbReference type="Proteomes" id="UP000247586">
    <property type="component" value="Chromosome"/>
</dbReference>
<keyword evidence="8" id="KW-0414">Isoprene biosynthesis</keyword>
<dbReference type="GO" id="GO:0016301">
    <property type="term" value="F:kinase activity"/>
    <property type="evidence" value="ECO:0007669"/>
    <property type="project" value="UniProtKB-KW"/>
</dbReference>
<dbReference type="Pfam" id="PF00696">
    <property type="entry name" value="AA_kinase"/>
    <property type="match status" value="1"/>
</dbReference>
<evidence type="ECO:0000256" key="2">
    <source>
        <dbReference type="ARBA" id="ARBA00012908"/>
    </source>
</evidence>
<dbReference type="InterPro" id="IPR001048">
    <property type="entry name" value="Asp/Glu/Uridylate_kinase"/>
</dbReference>
<evidence type="ECO:0000259" key="10">
    <source>
        <dbReference type="Pfam" id="PF00696"/>
    </source>
</evidence>
<dbReference type="EC" id="2.7.4.26" evidence="2"/>
<evidence type="ECO:0000256" key="7">
    <source>
        <dbReference type="ARBA" id="ARBA00022840"/>
    </source>
</evidence>
<evidence type="ECO:0000313" key="12">
    <source>
        <dbReference type="Proteomes" id="UP000247586"/>
    </source>
</evidence>
<dbReference type="GO" id="GO:0005829">
    <property type="term" value="C:cytosol"/>
    <property type="evidence" value="ECO:0007669"/>
    <property type="project" value="TreeGrafter"/>
</dbReference>
<dbReference type="PANTHER" id="PTHR43654:SF1">
    <property type="entry name" value="ISOPENTENYL PHOSPHATE KINASE"/>
    <property type="match status" value="1"/>
</dbReference>
<feature type="domain" description="Aspartate/glutamate/uridylate kinase" evidence="10">
    <location>
        <begin position="7"/>
        <end position="195"/>
    </location>
</feature>
<evidence type="ECO:0000256" key="8">
    <source>
        <dbReference type="ARBA" id="ARBA00023229"/>
    </source>
</evidence>
<evidence type="ECO:0000256" key="1">
    <source>
        <dbReference type="ARBA" id="ARBA00010540"/>
    </source>
</evidence>
<comment type="similarity">
    <text evidence="1">Belongs to the isopentenyl phosphate kinase family.</text>
</comment>
<dbReference type="InterPro" id="IPR024192">
    <property type="entry name" value="Fosfomycin_R_FomA-type"/>
</dbReference>
<evidence type="ECO:0000256" key="4">
    <source>
        <dbReference type="ARBA" id="ARBA00022679"/>
    </source>
</evidence>
<keyword evidence="7" id="KW-0067">ATP-binding</keyword>
<reference evidence="11" key="1">
    <citation type="submission" date="2018-05" db="EMBL/GenBank/DDBJ databases">
        <title>Complete Genome Sequences of Extremely Thermoacidophilic, Metal-Mobilizing Type-Strain Members of the Archaeal Family Sulfolobaceae: Acidianus brierleyi DSM-1651T, Acidianus sulfidivorans DSM-18786T, Metallosphaera hakonensis DSM-7519T, and Metallosphaera prunae DSM-10039T.</title>
        <authorList>
            <person name="Counts J.A."/>
            <person name="Kelly R.M."/>
        </authorList>
    </citation>
    <scope>NUCLEOTIDE SEQUENCE [LARGE SCALE GENOMIC DNA]</scope>
    <source>
        <strain evidence="11">HO1-1</strain>
    </source>
</reference>
<dbReference type="GO" id="GO:0016114">
    <property type="term" value="P:terpenoid biosynthetic process"/>
    <property type="evidence" value="ECO:0007669"/>
    <property type="project" value="TreeGrafter"/>
</dbReference>
<dbReference type="GO" id="GO:0005524">
    <property type="term" value="F:ATP binding"/>
    <property type="evidence" value="ECO:0007669"/>
    <property type="project" value="UniProtKB-KW"/>
</dbReference>
<name>A0A2U9IUE4_9CREN</name>